<dbReference type="InterPro" id="IPR001059">
    <property type="entry name" value="Transl_elong_P/YeiP_cen"/>
</dbReference>
<dbReference type="GO" id="GO:0003746">
    <property type="term" value="F:translation elongation factor activity"/>
    <property type="evidence" value="ECO:0007669"/>
    <property type="project" value="UniProtKB-UniRule"/>
</dbReference>
<dbReference type="PROSITE" id="PS01275">
    <property type="entry name" value="EFP"/>
    <property type="match status" value="1"/>
</dbReference>
<dbReference type="InterPro" id="IPR012340">
    <property type="entry name" value="NA-bd_OB-fold"/>
</dbReference>
<dbReference type="AlphaFoldDB" id="A0A518D0D8"/>
<keyword evidence="6 7" id="KW-0648">Protein biosynthesis</keyword>
<comment type="function">
    <text evidence="7">Involved in peptide bond synthesis. Stimulates efficient translation and peptide-bond synthesis on native or reconstituted 70S ribosomes in vitro. Probably functions indirectly by altering the affinity of the ribosome for aminoacyl-tRNA, thus increasing their reactivity as acceptors for peptidyl transferase.</text>
</comment>
<dbReference type="InterPro" id="IPR020599">
    <property type="entry name" value="Transl_elong_fac_P/YeiP"/>
</dbReference>
<dbReference type="GO" id="GO:0005829">
    <property type="term" value="C:cytosol"/>
    <property type="evidence" value="ECO:0007669"/>
    <property type="project" value="UniProtKB-ARBA"/>
</dbReference>
<dbReference type="SMART" id="SM00841">
    <property type="entry name" value="Elong-fact-P_C"/>
    <property type="match status" value="1"/>
</dbReference>
<dbReference type="Pfam" id="PF08207">
    <property type="entry name" value="EFP_N"/>
    <property type="match status" value="1"/>
</dbReference>
<evidence type="ECO:0000256" key="4">
    <source>
        <dbReference type="ARBA" id="ARBA00022490"/>
    </source>
</evidence>
<evidence type="ECO:0000256" key="6">
    <source>
        <dbReference type="ARBA" id="ARBA00022917"/>
    </source>
</evidence>
<evidence type="ECO:0000256" key="8">
    <source>
        <dbReference type="NCBIfam" id="TIGR00038"/>
    </source>
</evidence>
<dbReference type="UniPathway" id="UPA00345"/>
<dbReference type="NCBIfam" id="TIGR00038">
    <property type="entry name" value="efp"/>
    <property type="match status" value="1"/>
</dbReference>
<dbReference type="Pfam" id="PF01132">
    <property type="entry name" value="EFP"/>
    <property type="match status" value="1"/>
</dbReference>
<evidence type="ECO:0000256" key="7">
    <source>
        <dbReference type="HAMAP-Rule" id="MF_00141"/>
    </source>
</evidence>
<reference evidence="12 13" key="1">
    <citation type="submission" date="2019-02" db="EMBL/GenBank/DDBJ databases">
        <title>Deep-cultivation of Planctomycetes and their phenomic and genomic characterization uncovers novel biology.</title>
        <authorList>
            <person name="Wiegand S."/>
            <person name="Jogler M."/>
            <person name="Boedeker C."/>
            <person name="Pinto D."/>
            <person name="Vollmers J."/>
            <person name="Rivas-Marin E."/>
            <person name="Kohn T."/>
            <person name="Peeters S.H."/>
            <person name="Heuer A."/>
            <person name="Rast P."/>
            <person name="Oberbeckmann S."/>
            <person name="Bunk B."/>
            <person name="Jeske O."/>
            <person name="Meyerdierks A."/>
            <person name="Storesund J.E."/>
            <person name="Kallscheuer N."/>
            <person name="Luecker S."/>
            <person name="Lage O.M."/>
            <person name="Pohl T."/>
            <person name="Merkel B.J."/>
            <person name="Hornburger P."/>
            <person name="Mueller R.-W."/>
            <person name="Bruemmer F."/>
            <person name="Labrenz M."/>
            <person name="Spormann A.M."/>
            <person name="Op den Camp H."/>
            <person name="Overmann J."/>
            <person name="Amann R."/>
            <person name="Jetten M.S.M."/>
            <person name="Mascher T."/>
            <person name="Medema M.H."/>
            <person name="Devos D.P."/>
            <person name="Kaster A.-K."/>
            <person name="Ovreas L."/>
            <person name="Rohde M."/>
            <person name="Galperin M.Y."/>
            <person name="Jogler C."/>
        </authorList>
    </citation>
    <scope>NUCLEOTIDE SEQUENCE [LARGE SCALE GENOMIC DNA]</scope>
    <source>
        <strain evidence="12 13">Pla163</strain>
    </source>
</reference>
<protein>
    <recommendedName>
        <fullName evidence="7 8">Elongation factor P</fullName>
        <shortName evidence="7">EF-P</shortName>
    </recommendedName>
</protein>
<sequence length="188" mass="21078">MARATEIRKGQVIEMDGQLLLITDYEHKTPGNLRAIINIKTRNIETGQSGQMRLGSSDQLEVAFLDRKKAEYLYKEANGDFMFMDSETYEQFVLTSELVGDKMGYVKENETVDVTYHNERPLGIELPAAVVLTVTESEEAVKGNTATNVKKSAIVETGLEVKVPFHIKVDDRIKISTDTGDFLSRVND</sequence>
<dbReference type="GO" id="GO:0043043">
    <property type="term" value="P:peptide biosynthetic process"/>
    <property type="evidence" value="ECO:0007669"/>
    <property type="project" value="InterPro"/>
</dbReference>
<dbReference type="OrthoDB" id="9801844at2"/>
<evidence type="ECO:0000259" key="11">
    <source>
        <dbReference type="SMART" id="SM01185"/>
    </source>
</evidence>
<dbReference type="EMBL" id="CP036290">
    <property type="protein sequence ID" value="QDU84937.1"/>
    <property type="molecule type" value="Genomic_DNA"/>
</dbReference>
<organism evidence="12 13">
    <name type="scientific">Rohdeia mirabilis</name>
    <dbReference type="NCBI Taxonomy" id="2528008"/>
    <lineage>
        <taxon>Bacteria</taxon>
        <taxon>Pseudomonadati</taxon>
        <taxon>Planctomycetota</taxon>
        <taxon>Planctomycetia</taxon>
        <taxon>Planctomycetia incertae sedis</taxon>
        <taxon>Rohdeia</taxon>
    </lineage>
</organism>
<dbReference type="FunFam" id="2.40.50.140:FF:000009">
    <property type="entry name" value="Elongation factor P"/>
    <property type="match status" value="1"/>
</dbReference>
<dbReference type="SMART" id="SM01185">
    <property type="entry name" value="EFP"/>
    <property type="match status" value="1"/>
</dbReference>
<evidence type="ECO:0000259" key="10">
    <source>
        <dbReference type="SMART" id="SM00841"/>
    </source>
</evidence>
<dbReference type="FunFam" id="2.40.50.140:FF:000004">
    <property type="entry name" value="Elongation factor P"/>
    <property type="match status" value="1"/>
</dbReference>
<keyword evidence="4 7" id="KW-0963">Cytoplasm</keyword>
<dbReference type="InterPro" id="IPR011768">
    <property type="entry name" value="Transl_elongation_fac_P"/>
</dbReference>
<feature type="domain" description="Translation elongation factor P/YeiP central" evidence="11">
    <location>
        <begin position="67"/>
        <end position="122"/>
    </location>
</feature>
<dbReference type="InterPro" id="IPR015365">
    <property type="entry name" value="Elong-fact-P_C"/>
</dbReference>
<proteinExistence type="inferred from homology"/>
<dbReference type="InterPro" id="IPR014722">
    <property type="entry name" value="Rib_uL2_dom2"/>
</dbReference>
<gene>
    <name evidence="12" type="primary">efp_2</name>
    <name evidence="7" type="synonym">efp</name>
    <name evidence="12" type="ORF">Pla163_20570</name>
</gene>
<dbReference type="SUPFAM" id="SSF50104">
    <property type="entry name" value="Translation proteins SH3-like domain"/>
    <property type="match status" value="1"/>
</dbReference>
<dbReference type="Gene3D" id="2.40.50.140">
    <property type="entry name" value="Nucleic acid-binding proteins"/>
    <property type="match status" value="2"/>
</dbReference>
<keyword evidence="5 7" id="KW-0251">Elongation factor</keyword>
<dbReference type="SUPFAM" id="SSF50249">
    <property type="entry name" value="Nucleic acid-binding proteins"/>
    <property type="match status" value="2"/>
</dbReference>
<evidence type="ECO:0000313" key="13">
    <source>
        <dbReference type="Proteomes" id="UP000319342"/>
    </source>
</evidence>
<dbReference type="InterPro" id="IPR013852">
    <property type="entry name" value="Transl_elong_P/YeiP_CS"/>
</dbReference>
<dbReference type="CDD" id="cd04470">
    <property type="entry name" value="S1_EF-P_repeat_1"/>
    <property type="match status" value="1"/>
</dbReference>
<dbReference type="Proteomes" id="UP000319342">
    <property type="component" value="Chromosome"/>
</dbReference>
<dbReference type="Gene3D" id="2.30.30.30">
    <property type="match status" value="1"/>
</dbReference>
<comment type="subcellular location">
    <subcellularLocation>
        <location evidence="1 7">Cytoplasm</location>
    </subcellularLocation>
</comment>
<dbReference type="PANTHER" id="PTHR30053">
    <property type="entry name" value="ELONGATION FACTOR P"/>
    <property type="match status" value="1"/>
</dbReference>
<dbReference type="InterPro" id="IPR013185">
    <property type="entry name" value="Transl_elong_KOW-like"/>
</dbReference>
<evidence type="ECO:0000256" key="9">
    <source>
        <dbReference type="RuleBase" id="RU004389"/>
    </source>
</evidence>
<accession>A0A518D0D8</accession>
<evidence type="ECO:0000256" key="5">
    <source>
        <dbReference type="ARBA" id="ARBA00022768"/>
    </source>
</evidence>
<keyword evidence="13" id="KW-1185">Reference proteome</keyword>
<dbReference type="NCBIfam" id="NF001810">
    <property type="entry name" value="PRK00529.1"/>
    <property type="match status" value="1"/>
</dbReference>
<comment type="pathway">
    <text evidence="2 7">Protein biosynthesis; polypeptide chain elongation.</text>
</comment>
<dbReference type="PIRSF" id="PIRSF005901">
    <property type="entry name" value="EF-P"/>
    <property type="match status" value="1"/>
</dbReference>
<evidence type="ECO:0000256" key="3">
    <source>
        <dbReference type="ARBA" id="ARBA00009479"/>
    </source>
</evidence>
<evidence type="ECO:0000256" key="2">
    <source>
        <dbReference type="ARBA" id="ARBA00004815"/>
    </source>
</evidence>
<comment type="similarity">
    <text evidence="3 7 9">Belongs to the elongation factor P family.</text>
</comment>
<dbReference type="InterPro" id="IPR008991">
    <property type="entry name" value="Translation_prot_SH3-like_sf"/>
</dbReference>
<dbReference type="Pfam" id="PF09285">
    <property type="entry name" value="Elong-fact-P_C"/>
    <property type="match status" value="1"/>
</dbReference>
<name>A0A518D0D8_9BACT</name>
<evidence type="ECO:0000256" key="1">
    <source>
        <dbReference type="ARBA" id="ARBA00004496"/>
    </source>
</evidence>
<feature type="domain" description="Elongation factor P C-terminal" evidence="10">
    <location>
        <begin position="130"/>
        <end position="185"/>
    </location>
</feature>
<dbReference type="RefSeq" id="WP_145187355.1">
    <property type="nucleotide sequence ID" value="NZ_CP036290.1"/>
</dbReference>
<dbReference type="HAMAP" id="MF_00141">
    <property type="entry name" value="EF_P"/>
    <property type="match status" value="1"/>
</dbReference>
<dbReference type="PANTHER" id="PTHR30053:SF14">
    <property type="entry name" value="TRANSLATION ELONGATION FACTOR KOW-LIKE DOMAIN-CONTAINING PROTEIN"/>
    <property type="match status" value="1"/>
</dbReference>
<evidence type="ECO:0000313" key="12">
    <source>
        <dbReference type="EMBL" id="QDU84937.1"/>
    </source>
</evidence>